<dbReference type="CDD" id="cd01127">
    <property type="entry name" value="TrwB_TraG_TraD_VirD4"/>
    <property type="match status" value="2"/>
</dbReference>
<evidence type="ECO:0000259" key="4">
    <source>
        <dbReference type="Pfam" id="PF12696"/>
    </source>
</evidence>
<evidence type="ECO:0000259" key="3">
    <source>
        <dbReference type="Pfam" id="PF10412"/>
    </source>
</evidence>
<dbReference type="InterPro" id="IPR051162">
    <property type="entry name" value="T4SS_component"/>
</dbReference>
<dbReference type="InterPro" id="IPR032689">
    <property type="entry name" value="TraG-D_C"/>
</dbReference>
<feature type="domain" description="TraD/TraG TraM recognition site" evidence="4">
    <location>
        <begin position="475"/>
        <end position="591"/>
    </location>
</feature>
<dbReference type="Pfam" id="PF12696">
    <property type="entry name" value="TraG-D_C"/>
    <property type="match status" value="1"/>
</dbReference>
<keyword evidence="6" id="KW-1185">Reference proteome</keyword>
<feature type="region of interest" description="Disordered" evidence="1">
    <location>
        <begin position="635"/>
        <end position="666"/>
    </location>
</feature>
<accession>A0ABU3B7W7</accession>
<feature type="transmembrane region" description="Helical" evidence="2">
    <location>
        <begin position="12"/>
        <end position="33"/>
    </location>
</feature>
<keyword evidence="2" id="KW-1133">Transmembrane helix</keyword>
<evidence type="ECO:0000313" key="6">
    <source>
        <dbReference type="Proteomes" id="UP001259982"/>
    </source>
</evidence>
<dbReference type="NCBIfam" id="TIGR03743">
    <property type="entry name" value="SXT_TraD"/>
    <property type="match status" value="1"/>
</dbReference>
<dbReference type="Pfam" id="PF10412">
    <property type="entry name" value="TrwB_AAD_bind"/>
    <property type="match status" value="1"/>
</dbReference>
<dbReference type="Proteomes" id="UP001259982">
    <property type="component" value="Unassembled WGS sequence"/>
</dbReference>
<keyword evidence="2" id="KW-0472">Membrane</keyword>
<sequence>MKLSIDLPWRSAFEAYSAMAWLAGAAACALYGLSSPAHYTTALWMMVVCTGFAAFRGSQAIGLWERKVMLRPESLTFMKPEQLSKLVKKFPDRCWMGRGFDWRQEHAQLAFEVRKSKIVHLKPPALYAWLRGARAKRNEHGHVPSSIGSLWIHGLNREEGDVLVPLDHLQGHTLLVGTTGSGKTRAFETLVTQAVMRGECVIMVDPKGDKDARKTMQRACILAGRPDAFMHFHPAFPERSVRIDPLHNWNRPTEIASRIATLIPSESGSDAFVAFSWRVINLIVQAMVLVSERPNLKILRRHIEGGPDALLHRVLESYYERFVPGWRSRIQAYKQQAAKMRLPSASSSKDTMALVLMYKNEVIHQSPHEAIGGLISYFDHSREHASKMLASLMPTLDMLTSGDLGDLLSPDPDDHNDPRPMTDSAKVIQEGQVLYIGTDSLSDGTVGAAIASIILADITSVAGDRYNYGIDNRTVALFIDEASEVLSNPTVQLMNKGRGAGFVLTVATQTYPDFVARMGNEAKARQILGNLNNTIALRTLDGNTQEYLTESMGTSSLMTLMHTQNTNSVAQGRDPTNFVGGYGERLIEKDDADLVPSELLGSLPNFHYIATLSGGKIVKGRFPILQSKIDPELEDMPWLQKHSTPADNPATTQTQTPDARTLSPAA</sequence>
<dbReference type="InterPro" id="IPR027417">
    <property type="entry name" value="P-loop_NTPase"/>
</dbReference>
<feature type="domain" description="Type IV secretion system coupling protein TraD DNA-binding" evidence="3">
    <location>
        <begin position="163"/>
        <end position="296"/>
    </location>
</feature>
<dbReference type="InterPro" id="IPR022458">
    <property type="entry name" value="Conjugative_coupling_TraG/TraD"/>
</dbReference>
<proteinExistence type="predicted"/>
<dbReference type="EMBL" id="JAVRHY010000006">
    <property type="protein sequence ID" value="MDT0618567.1"/>
    <property type="molecule type" value="Genomic_DNA"/>
</dbReference>
<organism evidence="5 6">
    <name type="scientific">Spectribacter acetivorans</name>
    <dbReference type="NCBI Taxonomy" id="3075603"/>
    <lineage>
        <taxon>Bacteria</taxon>
        <taxon>Pseudomonadati</taxon>
        <taxon>Pseudomonadota</taxon>
        <taxon>Gammaproteobacteria</taxon>
        <taxon>Salinisphaerales</taxon>
        <taxon>Salinisphaeraceae</taxon>
        <taxon>Spectribacter</taxon>
    </lineage>
</organism>
<feature type="compositionally biased region" description="Polar residues" evidence="1">
    <location>
        <begin position="641"/>
        <end position="658"/>
    </location>
</feature>
<keyword evidence="2" id="KW-0812">Transmembrane</keyword>
<protein>
    <submittedName>
        <fullName evidence="5">Conjugative transfer system coupling protein TraD</fullName>
    </submittedName>
</protein>
<evidence type="ECO:0000313" key="5">
    <source>
        <dbReference type="EMBL" id="MDT0618567.1"/>
    </source>
</evidence>
<dbReference type="PANTHER" id="PTHR30121:SF6">
    <property type="entry name" value="SLR6007 PROTEIN"/>
    <property type="match status" value="1"/>
</dbReference>
<name>A0ABU3B7W7_9GAMM</name>
<reference evidence="5 6" key="1">
    <citation type="submission" date="2023-09" db="EMBL/GenBank/DDBJ databases">
        <authorList>
            <person name="Rey-Velasco X."/>
        </authorList>
    </citation>
    <scope>NUCLEOTIDE SEQUENCE [LARGE SCALE GENOMIC DNA]</scope>
    <source>
        <strain evidence="5 6">P385</strain>
    </source>
</reference>
<dbReference type="RefSeq" id="WP_311658709.1">
    <property type="nucleotide sequence ID" value="NZ_JAVRHY010000006.1"/>
</dbReference>
<dbReference type="InterPro" id="IPR019476">
    <property type="entry name" value="T4SS_TraD_DNA-bd"/>
</dbReference>
<dbReference type="Gene3D" id="3.40.50.300">
    <property type="entry name" value="P-loop containing nucleotide triphosphate hydrolases"/>
    <property type="match status" value="2"/>
</dbReference>
<evidence type="ECO:0000256" key="2">
    <source>
        <dbReference type="SAM" id="Phobius"/>
    </source>
</evidence>
<feature type="transmembrane region" description="Helical" evidence="2">
    <location>
        <begin position="39"/>
        <end position="57"/>
    </location>
</feature>
<comment type="caution">
    <text evidence="5">The sequence shown here is derived from an EMBL/GenBank/DDBJ whole genome shotgun (WGS) entry which is preliminary data.</text>
</comment>
<dbReference type="PROSITE" id="PS51257">
    <property type="entry name" value="PROKAR_LIPOPROTEIN"/>
    <property type="match status" value="1"/>
</dbReference>
<dbReference type="PANTHER" id="PTHR30121">
    <property type="entry name" value="UNCHARACTERIZED PROTEIN YJGR-RELATED"/>
    <property type="match status" value="1"/>
</dbReference>
<dbReference type="SUPFAM" id="SSF52540">
    <property type="entry name" value="P-loop containing nucleoside triphosphate hydrolases"/>
    <property type="match status" value="1"/>
</dbReference>
<gene>
    <name evidence="5" type="primary">traD</name>
    <name evidence="5" type="ORF">RM531_08755</name>
</gene>
<evidence type="ECO:0000256" key="1">
    <source>
        <dbReference type="SAM" id="MobiDB-lite"/>
    </source>
</evidence>